<organism evidence="1">
    <name type="scientific">marine metagenome</name>
    <dbReference type="NCBI Taxonomy" id="408172"/>
    <lineage>
        <taxon>unclassified sequences</taxon>
        <taxon>metagenomes</taxon>
        <taxon>ecological metagenomes</taxon>
    </lineage>
</organism>
<reference evidence="1" key="1">
    <citation type="submission" date="2018-05" db="EMBL/GenBank/DDBJ databases">
        <authorList>
            <person name="Lanie J.A."/>
            <person name="Ng W.-L."/>
            <person name="Kazmierczak K.M."/>
            <person name="Andrzejewski T.M."/>
            <person name="Davidsen T.M."/>
            <person name="Wayne K.J."/>
            <person name="Tettelin H."/>
            <person name="Glass J.I."/>
            <person name="Rusch D."/>
            <person name="Podicherti R."/>
            <person name="Tsui H.-C.T."/>
            <person name="Winkler M.E."/>
        </authorList>
    </citation>
    <scope>NUCLEOTIDE SEQUENCE</scope>
</reference>
<accession>A0A382AJK4</accession>
<proteinExistence type="predicted"/>
<dbReference type="AlphaFoldDB" id="A0A382AJK4"/>
<evidence type="ECO:0000313" key="1">
    <source>
        <dbReference type="EMBL" id="SVB01750.1"/>
    </source>
</evidence>
<name>A0A382AJK4_9ZZZZ</name>
<protein>
    <submittedName>
        <fullName evidence="1">Uncharacterized protein</fullName>
    </submittedName>
</protein>
<sequence length="91" mass="9540">AHGIDIGKSVGNGYASEVVGVIDQRSDEIKRDDESVAIAQSIHGGVVACGDIHKRFGSLYGDQMAQNLRQLGDSELTSSPGAVRQLSQADS</sequence>
<dbReference type="EMBL" id="UINC01025692">
    <property type="protein sequence ID" value="SVB01750.1"/>
    <property type="molecule type" value="Genomic_DNA"/>
</dbReference>
<feature type="non-terminal residue" evidence="1">
    <location>
        <position position="1"/>
    </location>
</feature>
<gene>
    <name evidence="1" type="ORF">METZ01_LOCUS154604</name>
</gene>